<reference evidence="2" key="1">
    <citation type="submission" date="2020-05" db="EMBL/GenBank/DDBJ databases">
        <title>Nod-independent and nitrogen-fixing Bradyrhizobium aeschynomene sp. nov. isolated from nodules of Aeschynomene indica.</title>
        <authorList>
            <person name="Zhang Z."/>
        </authorList>
    </citation>
    <scope>NUCLEOTIDE SEQUENCE</scope>
    <source>
        <strain evidence="2">83012</strain>
    </source>
</reference>
<comment type="caution">
    <text evidence="2">The sequence shown here is derived from an EMBL/GenBank/DDBJ whole genome shotgun (WGS) entry which is preliminary data.</text>
</comment>
<evidence type="ECO:0000313" key="2">
    <source>
        <dbReference type="EMBL" id="NPU67917.1"/>
    </source>
</evidence>
<name>A0ABX2CKV0_9BRAD</name>
<proteinExistence type="predicted"/>
<gene>
    <name evidence="2" type="ORF">HL667_23140</name>
</gene>
<evidence type="ECO:0000313" key="3">
    <source>
        <dbReference type="Proteomes" id="UP000886476"/>
    </source>
</evidence>
<keyword evidence="3" id="KW-1185">Reference proteome</keyword>
<keyword evidence="1" id="KW-0812">Transmembrane</keyword>
<feature type="transmembrane region" description="Helical" evidence="1">
    <location>
        <begin position="75"/>
        <end position="93"/>
    </location>
</feature>
<keyword evidence="1" id="KW-0472">Membrane</keyword>
<feature type="transmembrane region" description="Helical" evidence="1">
    <location>
        <begin position="45"/>
        <end position="63"/>
    </location>
</feature>
<organism evidence="2 3">
    <name type="scientific">Bradyrhizobium aeschynomenes</name>
    <dbReference type="NCBI Taxonomy" id="2734909"/>
    <lineage>
        <taxon>Bacteria</taxon>
        <taxon>Pseudomonadati</taxon>
        <taxon>Pseudomonadota</taxon>
        <taxon>Alphaproteobacteria</taxon>
        <taxon>Hyphomicrobiales</taxon>
        <taxon>Nitrobacteraceae</taxon>
        <taxon>Bradyrhizobium</taxon>
    </lineage>
</organism>
<sequence>MRDMLLQCAGASAIIVAVIHGILGETAVFARATISPERLRILLRLVWQAGTVAWIGCGGLLIAAPSMGSEPARHWTVATAVVVFGFAAGANALATRARHVGWVMLAGVVVLAAAGY</sequence>
<evidence type="ECO:0000256" key="1">
    <source>
        <dbReference type="SAM" id="Phobius"/>
    </source>
</evidence>
<accession>A0ABX2CKV0</accession>
<protein>
    <submittedName>
        <fullName evidence="2">Uncharacterized protein</fullName>
    </submittedName>
</protein>
<keyword evidence="1" id="KW-1133">Transmembrane helix</keyword>
<dbReference type="RefSeq" id="WP_172112989.1">
    <property type="nucleotide sequence ID" value="NZ_JABFDN010000008.1"/>
</dbReference>
<dbReference type="Proteomes" id="UP000886476">
    <property type="component" value="Unassembled WGS sequence"/>
</dbReference>
<dbReference type="EMBL" id="JABFDN010000008">
    <property type="protein sequence ID" value="NPU67917.1"/>
    <property type="molecule type" value="Genomic_DNA"/>
</dbReference>
<feature type="transmembrane region" description="Helical" evidence="1">
    <location>
        <begin position="99"/>
        <end position="115"/>
    </location>
</feature>